<protein>
    <recommendedName>
        <fullName evidence="5">Sortase</fullName>
    </recommendedName>
</protein>
<dbReference type="AlphaFoldDB" id="A0A100JRF3"/>
<reference evidence="3 4" key="2">
    <citation type="journal article" date="2016" name="Genome Announc.">
        <title>Draft Genome Sequences of Streptomyces scabiei S58, Streptomyces turgidiscabies T45, and Streptomyces acidiscabies a10, the Pathogens of Potato Common Scab, Isolated in Japan.</title>
        <authorList>
            <person name="Tomihama T."/>
            <person name="Nishi Y."/>
            <person name="Sakai M."/>
            <person name="Ikenaga M."/>
            <person name="Okubo T."/>
            <person name="Ikeda S."/>
        </authorList>
    </citation>
    <scope>NUCLEOTIDE SEQUENCE [LARGE SCALE GENOMIC DNA]</scope>
    <source>
        <strain evidence="3 4">S58</strain>
    </source>
</reference>
<evidence type="ECO:0000256" key="2">
    <source>
        <dbReference type="SAM" id="SignalP"/>
    </source>
</evidence>
<accession>A0A100JRF3</accession>
<dbReference type="RefSeq" id="WP_059081807.1">
    <property type="nucleotide sequence ID" value="NZ_BCMM01000022.1"/>
</dbReference>
<evidence type="ECO:0000313" key="4">
    <source>
        <dbReference type="Proteomes" id="UP000067448"/>
    </source>
</evidence>
<keyword evidence="2" id="KW-0732">Signal</keyword>
<evidence type="ECO:0000313" key="3">
    <source>
        <dbReference type="EMBL" id="GAQ64288.1"/>
    </source>
</evidence>
<feature type="signal peptide" evidence="2">
    <location>
        <begin position="1"/>
        <end position="27"/>
    </location>
</feature>
<reference evidence="4" key="3">
    <citation type="submission" date="2016-02" db="EMBL/GenBank/DDBJ databases">
        <title>Draft genome of pathogenic Streptomyces sp. in Japan.</title>
        <authorList>
            <person name="Tomihama T."/>
            <person name="Ikenaga M."/>
            <person name="Sakai M."/>
            <person name="Okubo T."/>
            <person name="Ikeda S."/>
        </authorList>
    </citation>
    <scope>NUCLEOTIDE SEQUENCE [LARGE SCALE GENOMIC DNA]</scope>
    <source>
        <strain evidence="4">S58</strain>
    </source>
</reference>
<feature type="region of interest" description="Disordered" evidence="1">
    <location>
        <begin position="25"/>
        <end position="50"/>
    </location>
</feature>
<dbReference type="EMBL" id="BCMM01000022">
    <property type="protein sequence ID" value="GAQ64288.1"/>
    <property type="molecule type" value="Genomic_DNA"/>
</dbReference>
<evidence type="ECO:0008006" key="5">
    <source>
        <dbReference type="Google" id="ProtNLM"/>
    </source>
</evidence>
<comment type="caution">
    <text evidence="3">The sequence shown here is derived from an EMBL/GenBank/DDBJ whole genome shotgun (WGS) entry which is preliminary data.</text>
</comment>
<gene>
    <name evidence="3" type="ORF">SsS58_04681</name>
</gene>
<reference evidence="4" key="1">
    <citation type="submission" date="2015-11" db="EMBL/GenBank/DDBJ databases">
        <authorList>
            <consortium name="Cross-ministerial Strategic Innovation Promotion Program (SIP) consortium"/>
            <person name="Tomihama T."/>
            <person name="Ikenaga M."/>
            <person name="Sakai M."/>
            <person name="Okubo T."/>
            <person name="Ikeda S."/>
        </authorList>
    </citation>
    <scope>NUCLEOTIDE SEQUENCE [LARGE SCALE GENOMIC DNA]</scope>
    <source>
        <strain evidence="4">S58</strain>
    </source>
</reference>
<feature type="compositionally biased region" description="Low complexity" evidence="1">
    <location>
        <begin position="25"/>
        <end position="37"/>
    </location>
</feature>
<name>A0A100JRF3_STRSC</name>
<proteinExistence type="predicted"/>
<feature type="chain" id="PRO_5038967262" description="Sortase" evidence="2">
    <location>
        <begin position="28"/>
        <end position="168"/>
    </location>
</feature>
<dbReference type="OrthoDB" id="4333798at2"/>
<sequence>MRIKWAGAGIGIGFLIGTVGLSSPAAAAADGPTGDPGMHISPRHAAPGSTVTVSTRACGSEVYGKGESEAGGKFHLLPGEREGVLTGEFKVPGDTAAGGYTITLKCPPRVKITDTYWVGTGSPSGAIDAGFGAANDKGTQLAVGAVLLAGAAAGGAIKMRRPRAGAGL</sequence>
<evidence type="ECO:0000256" key="1">
    <source>
        <dbReference type="SAM" id="MobiDB-lite"/>
    </source>
</evidence>
<dbReference type="Proteomes" id="UP000067448">
    <property type="component" value="Unassembled WGS sequence"/>
</dbReference>
<organism evidence="3 4">
    <name type="scientific">Streptomyces scabiei</name>
    <dbReference type="NCBI Taxonomy" id="1930"/>
    <lineage>
        <taxon>Bacteria</taxon>
        <taxon>Bacillati</taxon>
        <taxon>Actinomycetota</taxon>
        <taxon>Actinomycetes</taxon>
        <taxon>Kitasatosporales</taxon>
        <taxon>Streptomycetaceae</taxon>
        <taxon>Streptomyces</taxon>
    </lineage>
</organism>